<evidence type="ECO:0000256" key="7">
    <source>
        <dbReference type="ARBA" id="ARBA00022697"/>
    </source>
</evidence>
<keyword evidence="6 13" id="KW-0028">Amino-acid biosynthesis</keyword>
<keyword evidence="7 13" id="KW-0791">Threonine biosynthesis</keyword>
<dbReference type="PANTHER" id="PTHR43070">
    <property type="match status" value="1"/>
</dbReference>
<dbReference type="PROSITE" id="PS01042">
    <property type="entry name" value="HOMOSER_DHGENASE"/>
    <property type="match status" value="1"/>
</dbReference>
<evidence type="ECO:0000256" key="14">
    <source>
        <dbReference type="PIRSR" id="PIRSR036497-1"/>
    </source>
</evidence>
<feature type="binding site" evidence="15">
    <location>
        <position position="242"/>
    </location>
    <ligand>
        <name>L-homoserine</name>
        <dbReference type="ChEBI" id="CHEBI:57476"/>
    </ligand>
</feature>
<evidence type="ECO:0000256" key="13">
    <source>
        <dbReference type="PIRNR" id="PIRNR036497"/>
    </source>
</evidence>
<evidence type="ECO:0000259" key="18">
    <source>
        <dbReference type="Pfam" id="PF03447"/>
    </source>
</evidence>
<dbReference type="EMBL" id="CADCUA010000443">
    <property type="protein sequence ID" value="CAA9333161.1"/>
    <property type="molecule type" value="Genomic_DNA"/>
</dbReference>
<feature type="domain" description="Homoserine dehydrogenase catalytic" evidence="17">
    <location>
        <begin position="189"/>
        <end position="385"/>
    </location>
</feature>
<dbReference type="PANTHER" id="PTHR43070:SF5">
    <property type="entry name" value="HOMOSERINE DEHYDROGENASE"/>
    <property type="match status" value="1"/>
</dbReference>
<dbReference type="AlphaFoldDB" id="A0A6J4LHN0"/>
<feature type="domain" description="Aspartate/homoserine dehydrogenase NAD-binding" evidence="18">
    <location>
        <begin position="28"/>
        <end position="155"/>
    </location>
</feature>
<dbReference type="InterPro" id="IPR011147">
    <property type="entry name" value="Bifunc_Aspkin/hSer_DH"/>
</dbReference>
<dbReference type="EC" id="1.1.1.3" evidence="5 13"/>
<evidence type="ECO:0000256" key="11">
    <source>
        <dbReference type="ARBA" id="ARBA00048841"/>
    </source>
</evidence>
<dbReference type="PIRSF" id="PIRSF036497">
    <property type="entry name" value="HDH_short"/>
    <property type="match status" value="1"/>
</dbReference>
<feature type="binding site" evidence="15">
    <location>
        <position position="130"/>
    </location>
    <ligand>
        <name>NADPH</name>
        <dbReference type="ChEBI" id="CHEBI:57783"/>
    </ligand>
</feature>
<comment type="pathway">
    <text evidence="2">Amino-acid biosynthesis; L-threonine biosynthesis; L-threonine from L-aspartate: step 3/5.</text>
</comment>
<dbReference type="InterPro" id="IPR001342">
    <property type="entry name" value="HDH_cat"/>
</dbReference>
<evidence type="ECO:0000256" key="2">
    <source>
        <dbReference type="ARBA" id="ARBA00005056"/>
    </source>
</evidence>
<keyword evidence="8 13" id="KW-0521">NADP</keyword>
<evidence type="ECO:0000256" key="1">
    <source>
        <dbReference type="ARBA" id="ARBA00001920"/>
    </source>
</evidence>
<keyword evidence="19" id="KW-0418">Kinase</keyword>
<dbReference type="GO" id="GO:0016301">
    <property type="term" value="F:kinase activity"/>
    <property type="evidence" value="ECO:0007669"/>
    <property type="project" value="UniProtKB-KW"/>
</dbReference>
<evidence type="ECO:0000256" key="8">
    <source>
        <dbReference type="ARBA" id="ARBA00022857"/>
    </source>
</evidence>
<evidence type="ECO:0000256" key="10">
    <source>
        <dbReference type="ARBA" id="ARBA00023167"/>
    </source>
</evidence>
<dbReference type="Gene3D" id="3.40.50.720">
    <property type="entry name" value="NAD(P)-binding Rossmann-like Domain"/>
    <property type="match status" value="1"/>
</dbReference>
<dbReference type="FunFam" id="3.30.360.10:FF:000006">
    <property type="entry name" value="Bifunctional aspartokinase/homoserine dehydrogenase"/>
    <property type="match status" value="1"/>
</dbReference>
<reference evidence="19" key="1">
    <citation type="submission" date="2020-02" db="EMBL/GenBank/DDBJ databases">
        <authorList>
            <person name="Meier V. D."/>
        </authorList>
    </citation>
    <scope>NUCLEOTIDE SEQUENCE</scope>
    <source>
        <strain evidence="19">AVDCRST_MAG71</strain>
    </source>
</reference>
<proteinExistence type="inferred from homology"/>
<evidence type="ECO:0000256" key="9">
    <source>
        <dbReference type="ARBA" id="ARBA00023002"/>
    </source>
</evidence>
<gene>
    <name evidence="19" type="ORF">AVDCRST_MAG71-2208</name>
</gene>
<feature type="active site" description="Proton donor" evidence="14">
    <location>
        <position position="257"/>
    </location>
</feature>
<protein>
    <recommendedName>
        <fullName evidence="5 13">Homoserine dehydrogenase</fullName>
        <shortName evidence="13">HDH</shortName>
        <ecNumber evidence="5 13">1.1.1.3</ecNumber>
    </recommendedName>
</protein>
<dbReference type="Gene3D" id="3.30.360.10">
    <property type="entry name" value="Dihydrodipicolinate Reductase, domain 2"/>
    <property type="match status" value="1"/>
</dbReference>
<dbReference type="InterPro" id="IPR005106">
    <property type="entry name" value="Asp/hSer_DH_NAD-bd"/>
</dbReference>
<feature type="binding site" evidence="15">
    <location>
        <begin position="28"/>
        <end position="33"/>
    </location>
    <ligand>
        <name>NADP(+)</name>
        <dbReference type="ChEBI" id="CHEBI:58349"/>
    </ligand>
</feature>
<comment type="catalytic activity">
    <reaction evidence="12">
        <text>L-homoserine + NAD(+) = L-aspartate 4-semialdehyde + NADH + H(+)</text>
        <dbReference type="Rhea" id="RHEA:15757"/>
        <dbReference type="ChEBI" id="CHEBI:15378"/>
        <dbReference type="ChEBI" id="CHEBI:57476"/>
        <dbReference type="ChEBI" id="CHEBI:57540"/>
        <dbReference type="ChEBI" id="CHEBI:57945"/>
        <dbReference type="ChEBI" id="CHEBI:537519"/>
        <dbReference type="EC" id="1.1.1.3"/>
    </reaction>
    <physiologicalReaction direction="right-to-left" evidence="12">
        <dbReference type="Rhea" id="RHEA:15759"/>
    </physiologicalReaction>
</comment>
<feature type="binding site" evidence="15">
    <location>
        <position position="154"/>
    </location>
    <ligand>
        <name>NADPH</name>
        <dbReference type="ChEBI" id="CHEBI:57783"/>
    </ligand>
</feature>
<dbReference type="InterPro" id="IPR022697">
    <property type="entry name" value="HDH_short"/>
</dbReference>
<dbReference type="GO" id="GO:0009089">
    <property type="term" value="P:lysine biosynthetic process via diaminopimelate"/>
    <property type="evidence" value="ECO:0007669"/>
    <property type="project" value="UniProtKB-ARBA"/>
</dbReference>
<dbReference type="InterPro" id="IPR036291">
    <property type="entry name" value="NAD(P)-bd_dom_sf"/>
</dbReference>
<dbReference type="GO" id="GO:0009088">
    <property type="term" value="P:threonine biosynthetic process"/>
    <property type="evidence" value="ECO:0007669"/>
    <property type="project" value="UniProtKB-UniPathway"/>
</dbReference>
<evidence type="ECO:0000313" key="19">
    <source>
        <dbReference type="EMBL" id="CAA9333161.1"/>
    </source>
</evidence>
<dbReference type="GO" id="GO:0050661">
    <property type="term" value="F:NADP binding"/>
    <property type="evidence" value="ECO:0007669"/>
    <property type="project" value="InterPro"/>
</dbReference>
<dbReference type="SUPFAM" id="SSF51735">
    <property type="entry name" value="NAD(P)-binding Rossmann-fold domains"/>
    <property type="match status" value="1"/>
</dbReference>
<dbReference type="GO" id="GO:0009090">
    <property type="term" value="P:homoserine biosynthetic process"/>
    <property type="evidence" value="ECO:0007669"/>
    <property type="project" value="UniProtKB-ARBA"/>
</dbReference>
<dbReference type="GO" id="GO:0009086">
    <property type="term" value="P:methionine biosynthetic process"/>
    <property type="evidence" value="ECO:0007669"/>
    <property type="project" value="UniProtKB-KW"/>
</dbReference>
<evidence type="ECO:0000259" key="17">
    <source>
        <dbReference type="Pfam" id="PF00742"/>
    </source>
</evidence>
<evidence type="ECO:0000256" key="5">
    <source>
        <dbReference type="ARBA" id="ARBA00013213"/>
    </source>
</evidence>
<evidence type="ECO:0000256" key="4">
    <source>
        <dbReference type="ARBA" id="ARBA00006753"/>
    </source>
</evidence>
<dbReference type="InterPro" id="IPR019811">
    <property type="entry name" value="HDH_CS"/>
</dbReference>
<evidence type="ECO:0000256" key="15">
    <source>
        <dbReference type="PIRSR" id="PIRSR036497-2"/>
    </source>
</evidence>
<organism evidence="19">
    <name type="scientific">uncultured Lysobacter sp</name>
    <dbReference type="NCBI Taxonomy" id="271060"/>
    <lineage>
        <taxon>Bacteria</taxon>
        <taxon>Pseudomonadati</taxon>
        <taxon>Pseudomonadota</taxon>
        <taxon>Gammaproteobacteria</taxon>
        <taxon>Lysobacterales</taxon>
        <taxon>Lysobacteraceae</taxon>
        <taxon>Lysobacter</taxon>
        <taxon>environmental samples</taxon>
    </lineage>
</organism>
<dbReference type="SUPFAM" id="SSF55347">
    <property type="entry name" value="Glyceraldehyde-3-phosphate dehydrogenase-like, C-terminal domain"/>
    <property type="match status" value="1"/>
</dbReference>
<dbReference type="Pfam" id="PF00742">
    <property type="entry name" value="Homoserine_dh"/>
    <property type="match status" value="1"/>
</dbReference>
<dbReference type="GO" id="GO:0004412">
    <property type="term" value="F:homoserine dehydrogenase activity"/>
    <property type="evidence" value="ECO:0007669"/>
    <property type="project" value="UniProtKB-EC"/>
</dbReference>
<keyword evidence="10 13" id="KW-0486">Methionine biosynthesis</keyword>
<comment type="pathway">
    <text evidence="3">Amino-acid biosynthesis; L-methionine biosynthesis via de novo pathway; L-homoserine from L-aspartate: step 3/3.</text>
</comment>
<comment type="cofactor">
    <cofactor evidence="1">
        <name>a metal cation</name>
        <dbReference type="ChEBI" id="CHEBI:25213"/>
    </cofactor>
</comment>
<comment type="catalytic activity">
    <reaction evidence="11">
        <text>L-homoserine + NADP(+) = L-aspartate 4-semialdehyde + NADPH + H(+)</text>
        <dbReference type="Rhea" id="RHEA:15761"/>
        <dbReference type="ChEBI" id="CHEBI:15378"/>
        <dbReference type="ChEBI" id="CHEBI:57476"/>
        <dbReference type="ChEBI" id="CHEBI:57783"/>
        <dbReference type="ChEBI" id="CHEBI:58349"/>
        <dbReference type="ChEBI" id="CHEBI:537519"/>
        <dbReference type="EC" id="1.1.1.3"/>
    </reaction>
    <physiologicalReaction direction="right-to-left" evidence="11">
        <dbReference type="Rhea" id="RHEA:15763"/>
    </physiologicalReaction>
</comment>
<name>A0A6J4LHN0_9GAMM</name>
<evidence type="ECO:0000256" key="3">
    <source>
        <dbReference type="ARBA" id="ARBA00005062"/>
    </source>
</evidence>
<evidence type="ECO:0000256" key="12">
    <source>
        <dbReference type="ARBA" id="ARBA00049031"/>
    </source>
</evidence>
<dbReference type="UniPathway" id="UPA00050">
    <property type="reaction ID" value="UER00063"/>
</dbReference>
<keyword evidence="19" id="KW-0808">Transferase</keyword>
<dbReference type="Pfam" id="PF03447">
    <property type="entry name" value="NAD_binding_3"/>
    <property type="match status" value="1"/>
</dbReference>
<comment type="similarity">
    <text evidence="4 13 16">Belongs to the homoserine dehydrogenase family.</text>
</comment>
<accession>A0A6J4LHN0</accession>
<keyword evidence="9 13" id="KW-0560">Oxidoreductase</keyword>
<evidence type="ECO:0000256" key="6">
    <source>
        <dbReference type="ARBA" id="ARBA00022605"/>
    </source>
</evidence>
<dbReference type="UniPathway" id="UPA00051">
    <property type="reaction ID" value="UER00465"/>
</dbReference>
<sequence length="395" mass="40826">MNAAADRLGPVPGAAAHAALPAQVALLGTGTVGRAVLERLVQWRGTQFGERLSLVYAANSRLALQDPRGLCGDDVRQRIAGGAAAKSSVAGAAASVGTGNASAALPCSSELDAVAPALRRAATRIVIDATASESVASCHAGWLNEGIHVVTACKLGQGGALSRSNAIRDACVRRGSIYGDSATVGAGLPVIRSLRELQAGGDRIHAVAGVLSGSLAWLFNRFDGLRPFSGFVREARAAGFTEPDPRDDLSGEDVRRKIVILARAAGVGLEPADVEVESLVPNTLATLPLAALDVELAQLDAPLRERFARAYRNGEKLRFIARLDVAAGHARVGLESLPNEHPLAGGAGTDNRVAVWSDRYSEQPLVIQGPGAGAQVTAAALLDDALRIAAQAHRN</sequence>
<evidence type="ECO:0000256" key="16">
    <source>
        <dbReference type="RuleBase" id="RU004171"/>
    </source>
</evidence>